<dbReference type="InterPro" id="IPR006181">
    <property type="entry name" value="D-amino_acid_oxidase_CS"/>
</dbReference>
<organism evidence="8 9">
    <name type="scientific">Zygosaccharomyces bailii (strain CLIB 213 / ATCC 58445 / CBS 680 / BCRC 21525 / NBRC 1098 / NCYC 1416 / NRRL Y-2227)</name>
    <dbReference type="NCBI Taxonomy" id="1333698"/>
    <lineage>
        <taxon>Eukaryota</taxon>
        <taxon>Fungi</taxon>
        <taxon>Dikarya</taxon>
        <taxon>Ascomycota</taxon>
        <taxon>Saccharomycotina</taxon>
        <taxon>Saccharomycetes</taxon>
        <taxon>Saccharomycetales</taxon>
        <taxon>Saccharomycetaceae</taxon>
        <taxon>Zygosaccharomyces</taxon>
    </lineage>
</organism>
<feature type="binding site" evidence="6">
    <location>
        <position position="303"/>
    </location>
    <ligand>
        <name>D-dopa</name>
        <dbReference type="ChEBI" id="CHEBI:149689"/>
    </ligand>
</feature>
<dbReference type="InterPro" id="IPR006076">
    <property type="entry name" value="FAD-dep_OxRdtase"/>
</dbReference>
<dbReference type="EMBL" id="HG316458">
    <property type="protein sequence ID" value="CDF89970.1"/>
    <property type="molecule type" value="Genomic_DNA"/>
</dbReference>
<dbReference type="PANTHER" id="PTHR11530:SF16">
    <property type="entry name" value="D-AMINO ACID OXIDASE (AFU_ORTHOLOGUE AFUA_5G11290)"/>
    <property type="match status" value="1"/>
</dbReference>
<dbReference type="Proteomes" id="UP000019375">
    <property type="component" value="Unassembled WGS sequence"/>
</dbReference>
<dbReference type="Gene3D" id="3.30.9.10">
    <property type="entry name" value="D-Amino Acid Oxidase, subunit A, domain 2"/>
    <property type="match status" value="1"/>
</dbReference>
<dbReference type="PANTHER" id="PTHR11530">
    <property type="entry name" value="D-AMINO ACID OXIDASE"/>
    <property type="match status" value="1"/>
</dbReference>
<evidence type="ECO:0000313" key="8">
    <source>
        <dbReference type="EMBL" id="CDF89970.1"/>
    </source>
</evidence>
<dbReference type="PROSITE" id="PS00677">
    <property type="entry name" value="DAO"/>
    <property type="match status" value="1"/>
</dbReference>
<dbReference type="InterPro" id="IPR023209">
    <property type="entry name" value="DAO"/>
</dbReference>
<keyword evidence="9" id="KW-1185">Reference proteome</keyword>
<evidence type="ECO:0000256" key="3">
    <source>
        <dbReference type="ARBA" id="ARBA00022630"/>
    </source>
</evidence>
<evidence type="ECO:0000259" key="7">
    <source>
        <dbReference type="Pfam" id="PF01266"/>
    </source>
</evidence>
<keyword evidence="4 6" id="KW-0274">FAD</keyword>
<dbReference type="AlphaFoldDB" id="A0A8J2T868"/>
<feature type="binding site" evidence="6">
    <location>
        <position position="336"/>
    </location>
    <ligand>
        <name>D-dopa</name>
        <dbReference type="ChEBI" id="CHEBI:149689"/>
    </ligand>
</feature>
<name>A0A8J2T868_ZYGB2</name>
<dbReference type="PIRSF" id="PIRSF000189">
    <property type="entry name" value="D-aa_oxidase"/>
    <property type="match status" value="1"/>
</dbReference>
<dbReference type="GO" id="GO:0071949">
    <property type="term" value="F:FAD binding"/>
    <property type="evidence" value="ECO:0007669"/>
    <property type="project" value="InterPro"/>
</dbReference>
<comment type="cofactor">
    <cofactor evidence="1 6">
        <name>FAD</name>
        <dbReference type="ChEBI" id="CHEBI:57692"/>
    </cofactor>
</comment>
<reference evidence="9" key="1">
    <citation type="journal article" date="2013" name="Genome Announc.">
        <title>Genome sequence of the food spoilage yeast Zygosaccharomyces bailii CLIB 213(T).</title>
        <authorList>
            <person name="Galeote V."/>
            <person name="Bigey F."/>
            <person name="Devillers H."/>
            <person name="Neuveglise C."/>
            <person name="Dequin S."/>
        </authorList>
    </citation>
    <scope>NUCLEOTIDE SEQUENCE [LARGE SCALE GENOMIC DNA]</scope>
    <source>
        <strain evidence="9">CLIB 213 / ATCC 58445 / CBS 680 / CCRC 21525 / NBRC 1098 / NCYC 1416 / NRRL Y-2227</strain>
    </source>
</reference>
<accession>A0A8J2T868</accession>
<dbReference type="GO" id="GO:0019478">
    <property type="term" value="P:D-amino acid catabolic process"/>
    <property type="evidence" value="ECO:0007669"/>
    <property type="project" value="TreeGrafter"/>
</dbReference>
<evidence type="ECO:0000256" key="5">
    <source>
        <dbReference type="ARBA" id="ARBA00023002"/>
    </source>
</evidence>
<evidence type="ECO:0000256" key="6">
    <source>
        <dbReference type="PIRSR" id="PIRSR000189-1"/>
    </source>
</evidence>
<comment type="similarity">
    <text evidence="2">Belongs to the DAMOX/DASOX family.</text>
</comment>
<dbReference type="GO" id="GO:0003884">
    <property type="term" value="F:D-amino-acid oxidase activity"/>
    <property type="evidence" value="ECO:0007669"/>
    <property type="project" value="InterPro"/>
</dbReference>
<evidence type="ECO:0000256" key="4">
    <source>
        <dbReference type="ARBA" id="ARBA00022827"/>
    </source>
</evidence>
<dbReference type="Pfam" id="PF01266">
    <property type="entry name" value="DAO"/>
    <property type="match status" value="1"/>
</dbReference>
<evidence type="ECO:0000256" key="2">
    <source>
        <dbReference type="ARBA" id="ARBA00006730"/>
    </source>
</evidence>
<proteinExistence type="inferred from homology"/>
<gene>
    <name evidence="8" type="ORF">BN860_05908g</name>
</gene>
<dbReference type="GO" id="GO:0005737">
    <property type="term" value="C:cytoplasm"/>
    <property type="evidence" value="ECO:0007669"/>
    <property type="project" value="TreeGrafter"/>
</dbReference>
<feature type="binding site" evidence="6">
    <location>
        <position position="192"/>
    </location>
    <ligand>
        <name>FAD</name>
        <dbReference type="ChEBI" id="CHEBI:57692"/>
    </ligand>
</feature>
<dbReference type="SUPFAM" id="SSF51971">
    <property type="entry name" value="Nucleotide-binding domain"/>
    <property type="match status" value="1"/>
</dbReference>
<sequence>MSKVVVIGGGVSGLTTALCLQKQFKDAISELTVLAAEFPGDYHAADYTSPWAGADWASFAKDSEPDQIRRDKLTYDVLIRLADSEPAAGIKKYPLKFFRSRSEPLPWYIKQRFVQGIRIYSADEIRASNLDPAEMQGFEFTSVTITPTRYNSYLISRLTAGGATIRRTKKLDSITDIVALLGYVPTLVVNCTGLSAGKLLRDVDPVEAAKVFPVKGQIVQIYEDLPFQVIIEDLPAEDNPLPNQFLNIFPRVEGGCIVGGIVGKYDGSRDVDPELSESILRIAKKHVPELKSTTVYNSYAALRPGREGGVRIGYSEYPLANRGGVLKVVHNYGIAGAGYQSSYGSAIEVCGYATRALNGRSKCPFKL</sequence>
<feature type="domain" description="FAD dependent oxidoreductase" evidence="7">
    <location>
        <begin position="3"/>
        <end position="347"/>
    </location>
</feature>
<keyword evidence="5" id="KW-0560">Oxidoreductase</keyword>
<evidence type="ECO:0000256" key="1">
    <source>
        <dbReference type="ARBA" id="ARBA00001974"/>
    </source>
</evidence>
<dbReference type="OrthoDB" id="409956at2759"/>
<dbReference type="SUPFAM" id="SSF54373">
    <property type="entry name" value="FAD-linked reductases, C-terminal domain"/>
    <property type="match status" value="1"/>
</dbReference>
<keyword evidence="3" id="KW-0285">Flavoprotein</keyword>
<dbReference type="Gene3D" id="3.40.50.720">
    <property type="entry name" value="NAD(P)-binding Rossmann-like Domain"/>
    <property type="match status" value="1"/>
</dbReference>
<protein>
    <submittedName>
        <fullName evidence="8">ZYBA0S05-05908g1_1</fullName>
    </submittedName>
</protein>
<feature type="binding site" evidence="6">
    <location>
        <begin position="48"/>
        <end position="49"/>
    </location>
    <ligand>
        <name>FAD</name>
        <dbReference type="ChEBI" id="CHEBI:57692"/>
    </ligand>
</feature>
<evidence type="ECO:0000313" key="9">
    <source>
        <dbReference type="Proteomes" id="UP000019375"/>
    </source>
</evidence>